<dbReference type="RefSeq" id="WP_345921352.1">
    <property type="nucleotide sequence ID" value="NZ_JBDIVE010000015.1"/>
</dbReference>
<accession>A0ABU9Z3P8</accession>
<keyword evidence="3" id="KW-1185">Reference proteome</keyword>
<evidence type="ECO:0000313" key="3">
    <source>
        <dbReference type="Proteomes" id="UP001410394"/>
    </source>
</evidence>
<sequence>MTLLASAISKELTRDLEWREAELALMRKDLIRTTKGSLHEQALLRANVAMLYAHYEGFCKFALGVYLEALGKLRIQRKHLNWRLATFSMGELKKELISKGDSAAFFSAFMDGFNTRLEEQVTQFEQIPSISNLWPDLLIEWLDRLALESNYIATEGTLLDSLVSARNQIAHGKKLTINSREALDKYANVAELAMHTVAVGIVDSIQKRTYLRHSIVHTIFNHAVQRT</sequence>
<proteinExistence type="predicted"/>
<evidence type="ECO:0000259" key="1">
    <source>
        <dbReference type="Pfam" id="PF18737"/>
    </source>
</evidence>
<reference evidence="2 3" key="1">
    <citation type="journal article" date="2018" name="Int. J. Syst. Evol. Microbiol.">
        <title>Uliginosibacterium sediminicola sp. nov., isolated from freshwater sediment.</title>
        <authorList>
            <person name="Hwang W.M."/>
            <person name="Kim S.M."/>
            <person name="Kang K."/>
            <person name="Ahn T.Y."/>
        </authorList>
    </citation>
    <scope>NUCLEOTIDE SEQUENCE [LARGE SCALE GENOMIC DNA]</scope>
    <source>
        <strain evidence="2 3">M1-21</strain>
    </source>
</reference>
<feature type="domain" description="MAE-28990/MAE-18760-like HEPN" evidence="1">
    <location>
        <begin position="9"/>
        <end position="210"/>
    </location>
</feature>
<name>A0ABU9Z3P8_9RHOO</name>
<dbReference type="InterPro" id="IPR040788">
    <property type="entry name" value="HEPN_MAE_28990"/>
</dbReference>
<dbReference type="EMBL" id="JBDIVE010000015">
    <property type="protein sequence ID" value="MEN3070575.1"/>
    <property type="molecule type" value="Genomic_DNA"/>
</dbReference>
<evidence type="ECO:0000313" key="2">
    <source>
        <dbReference type="EMBL" id="MEN3070575.1"/>
    </source>
</evidence>
<organism evidence="2 3">
    <name type="scientific">Uliginosibacterium sediminicola</name>
    <dbReference type="NCBI Taxonomy" id="2024550"/>
    <lineage>
        <taxon>Bacteria</taxon>
        <taxon>Pseudomonadati</taxon>
        <taxon>Pseudomonadota</taxon>
        <taxon>Betaproteobacteria</taxon>
        <taxon>Rhodocyclales</taxon>
        <taxon>Zoogloeaceae</taxon>
        <taxon>Uliginosibacterium</taxon>
    </lineage>
</organism>
<dbReference type="Pfam" id="PF18737">
    <property type="entry name" value="HEPN_MAE_28990"/>
    <property type="match status" value="1"/>
</dbReference>
<comment type="caution">
    <text evidence="2">The sequence shown here is derived from an EMBL/GenBank/DDBJ whole genome shotgun (WGS) entry which is preliminary data.</text>
</comment>
<dbReference type="Proteomes" id="UP001410394">
    <property type="component" value="Unassembled WGS sequence"/>
</dbReference>
<protein>
    <submittedName>
        <fullName evidence="2">MAE_28990/MAE_18760 family HEPN-like nuclease</fullName>
    </submittedName>
</protein>
<gene>
    <name evidence="2" type="ORF">ABDB84_18975</name>
</gene>